<evidence type="ECO:0000313" key="2">
    <source>
        <dbReference type="Proteomes" id="UP001196873"/>
    </source>
</evidence>
<organism evidence="1 2">
    <name type="scientific">Segatella salivae</name>
    <dbReference type="NCBI Taxonomy" id="228604"/>
    <lineage>
        <taxon>Bacteria</taxon>
        <taxon>Pseudomonadati</taxon>
        <taxon>Bacteroidota</taxon>
        <taxon>Bacteroidia</taxon>
        <taxon>Bacteroidales</taxon>
        <taxon>Prevotellaceae</taxon>
        <taxon>Segatella</taxon>
    </lineage>
</organism>
<accession>A0AAW4NNS8</accession>
<evidence type="ECO:0000313" key="1">
    <source>
        <dbReference type="EMBL" id="MBW4865107.1"/>
    </source>
</evidence>
<dbReference type="Proteomes" id="UP001196873">
    <property type="component" value="Unassembled WGS sequence"/>
</dbReference>
<gene>
    <name evidence="1" type="ORF">KZY68_03525</name>
</gene>
<proteinExistence type="predicted"/>
<comment type="caution">
    <text evidence="1">The sequence shown here is derived from an EMBL/GenBank/DDBJ whole genome shotgun (WGS) entry which is preliminary data.</text>
</comment>
<dbReference type="EMBL" id="JAHXRF010000004">
    <property type="protein sequence ID" value="MBW4865107.1"/>
    <property type="molecule type" value="Genomic_DNA"/>
</dbReference>
<dbReference type="AlphaFoldDB" id="A0AAW4NNS8"/>
<name>A0AAW4NNS8_9BACT</name>
<reference evidence="1" key="1">
    <citation type="submission" date="2021-07" db="EMBL/GenBank/DDBJ databases">
        <title>Genomic diversity and antimicrobial resistance of Prevotella spp. isolated from chronic lung disease airways.</title>
        <authorList>
            <person name="Webb K.A."/>
            <person name="Olagoke O.S."/>
            <person name="Baird T."/>
            <person name="Neill J."/>
            <person name="Pham A."/>
            <person name="Wells T.J."/>
            <person name="Ramsay K.A."/>
            <person name="Bell S.C."/>
            <person name="Sarovich D.S."/>
            <person name="Price E.P."/>
        </authorList>
    </citation>
    <scope>NUCLEOTIDE SEQUENCE</scope>
    <source>
        <strain evidence="1">SCHI0047.S.3</strain>
    </source>
</reference>
<sequence length="59" mass="6602">MANHSPLSSENHRSLFVEPAKRGKQRAGGEALFAFYINDIYIITPHVYSCFLAALAVDY</sequence>
<protein>
    <submittedName>
        <fullName evidence="1">Uncharacterized protein</fullName>
    </submittedName>
</protein>